<sequence length="32" mass="3968">MSDHVRDYGYGRDYDYDYGHGRDYDDLLIERH</sequence>
<protein>
    <submittedName>
        <fullName evidence="1">Uncharacterized protein</fullName>
    </submittedName>
</protein>
<dbReference type="KEGG" id="swp:swp_2395"/>
<evidence type="ECO:0000313" key="2">
    <source>
        <dbReference type="Proteomes" id="UP000000753"/>
    </source>
</evidence>
<name>B8CM82_SHEPW</name>
<dbReference type="AlphaFoldDB" id="B8CM82"/>
<dbReference type="EMBL" id="CP000472">
    <property type="protein sequence ID" value="ACJ29138.1"/>
    <property type="molecule type" value="Genomic_DNA"/>
</dbReference>
<dbReference type="Proteomes" id="UP000000753">
    <property type="component" value="Chromosome"/>
</dbReference>
<evidence type="ECO:0000313" key="1">
    <source>
        <dbReference type="EMBL" id="ACJ29138.1"/>
    </source>
</evidence>
<proteinExistence type="predicted"/>
<gene>
    <name evidence="1" type="ordered locus">swp_2395</name>
</gene>
<accession>B8CM82</accession>
<reference evidence="1 2" key="1">
    <citation type="journal article" date="2008" name="PLoS ONE">
        <title>Environmental adaptation: genomic analysis of the piezotolerant and psychrotolerant deep-sea iron reducing bacterium Shewanella piezotolerans WP3.</title>
        <authorList>
            <person name="Wang F."/>
            <person name="Wang J."/>
            <person name="Jian H."/>
            <person name="Zhang B."/>
            <person name="Li S."/>
            <person name="Wang F."/>
            <person name="Zeng X."/>
            <person name="Gao L."/>
            <person name="Bartlett D.H."/>
            <person name="Yu J."/>
            <person name="Hu S."/>
            <person name="Xiao X."/>
        </authorList>
    </citation>
    <scope>NUCLEOTIDE SEQUENCE [LARGE SCALE GENOMIC DNA]</scope>
    <source>
        <strain evidence="2">WP3 / JCM 13877</strain>
    </source>
</reference>
<organism evidence="1 2">
    <name type="scientific">Shewanella piezotolerans (strain WP3 / JCM 13877)</name>
    <dbReference type="NCBI Taxonomy" id="225849"/>
    <lineage>
        <taxon>Bacteria</taxon>
        <taxon>Pseudomonadati</taxon>
        <taxon>Pseudomonadota</taxon>
        <taxon>Gammaproteobacteria</taxon>
        <taxon>Alteromonadales</taxon>
        <taxon>Shewanellaceae</taxon>
        <taxon>Shewanella</taxon>
    </lineage>
</organism>
<dbReference type="HOGENOM" id="CLU_3391300_0_0_6"/>
<keyword evidence="2" id="KW-1185">Reference proteome</keyword>